<reference evidence="1 2" key="1">
    <citation type="submission" date="2015-04" db="EMBL/GenBank/DDBJ databases">
        <title>Lasius niger genome sequencing.</title>
        <authorList>
            <person name="Konorov E.A."/>
            <person name="Nikitin M.A."/>
            <person name="Kirill M.V."/>
            <person name="Chang P."/>
        </authorList>
    </citation>
    <scope>NUCLEOTIDE SEQUENCE [LARGE SCALE GENOMIC DNA]</scope>
    <source>
        <tissue evidence="1">Whole</tissue>
    </source>
</reference>
<gene>
    <name evidence="1" type="ORF">RF55_16458</name>
</gene>
<keyword evidence="1" id="KW-0695">RNA-directed DNA polymerase</keyword>
<dbReference type="InterPro" id="IPR036691">
    <property type="entry name" value="Endo/exonu/phosph_ase_sf"/>
</dbReference>
<name>A0A0J7MXL7_LASNI</name>
<accession>A0A0J7MXL7</accession>
<keyword evidence="1" id="KW-0808">Transferase</keyword>
<dbReference type="Gene3D" id="3.60.10.10">
    <property type="entry name" value="Endonuclease/exonuclease/phosphatase"/>
    <property type="match status" value="1"/>
</dbReference>
<dbReference type="Proteomes" id="UP000036403">
    <property type="component" value="Unassembled WGS sequence"/>
</dbReference>
<organism evidence="1 2">
    <name type="scientific">Lasius niger</name>
    <name type="common">Black garden ant</name>
    <dbReference type="NCBI Taxonomy" id="67767"/>
    <lineage>
        <taxon>Eukaryota</taxon>
        <taxon>Metazoa</taxon>
        <taxon>Ecdysozoa</taxon>
        <taxon>Arthropoda</taxon>
        <taxon>Hexapoda</taxon>
        <taxon>Insecta</taxon>
        <taxon>Pterygota</taxon>
        <taxon>Neoptera</taxon>
        <taxon>Endopterygota</taxon>
        <taxon>Hymenoptera</taxon>
        <taxon>Apocrita</taxon>
        <taxon>Aculeata</taxon>
        <taxon>Formicoidea</taxon>
        <taxon>Formicidae</taxon>
        <taxon>Formicinae</taxon>
        <taxon>Lasius</taxon>
        <taxon>Lasius</taxon>
    </lineage>
</organism>
<evidence type="ECO:0000313" key="2">
    <source>
        <dbReference type="Proteomes" id="UP000036403"/>
    </source>
</evidence>
<dbReference type="SUPFAM" id="SSF56219">
    <property type="entry name" value="DNase I-like"/>
    <property type="match status" value="1"/>
</dbReference>
<comment type="caution">
    <text evidence="1">The sequence shown here is derived from an EMBL/GenBank/DDBJ whole genome shotgun (WGS) entry which is preliminary data.</text>
</comment>
<dbReference type="GO" id="GO:0003964">
    <property type="term" value="F:RNA-directed DNA polymerase activity"/>
    <property type="evidence" value="ECO:0007669"/>
    <property type="project" value="UniProtKB-KW"/>
</dbReference>
<dbReference type="AlphaFoldDB" id="A0A0J7MXL7"/>
<keyword evidence="1" id="KW-0548">Nucleotidyltransferase</keyword>
<dbReference type="EMBL" id="LBMM01014494">
    <property type="protein sequence ID" value="KMQ85155.1"/>
    <property type="molecule type" value="Genomic_DNA"/>
</dbReference>
<sequence>MHTMSSIREMMQNEIGKACTEFLKSSEITKEAKTNGGNRSSYAIAAREGVVDKVQVPKGPTVVIPKTVKIVIGPKPEAIGRYASSQETKKTVLKSIDPGKVGLKVSRLTKIRIKIEACEVDLEGLRSSRSLCEAGLEIKDEVKLNPRIIIHNVPVELSSEEIINQLSRQNLEGEGDKVRVVYRFPAHSGKAYSSELYGRKTAPVIRLVVLIVQENMKPRLAISVANLRVVLTEDAEFRDDLRVCHLNCQSLFAHLDEFRDYFENRFFHVICLSETWLKPGITDAMVHLPNYVLFRRDRIGISKVLVAVVYRPPKAGHFREFEDKCLELYSVFQNLIIMGDFNNNLLIDSFDAKLLREFVFSSGLFLVPYNATYHTSTSSTLLDLCILDSGQKLTEYGQCPVPFLSMHDLIFVRLRLRIARTSAGKLRRRDFRKLQEESYLRDLINCDWESFVTTSCVDEKVRLLNSNLAAGGCTAESSTRNLWGRTRRREQHRRAGEV</sequence>
<dbReference type="PaxDb" id="67767-A0A0J7MXL7"/>
<evidence type="ECO:0000313" key="1">
    <source>
        <dbReference type="EMBL" id="KMQ85155.1"/>
    </source>
</evidence>
<proteinExistence type="predicted"/>
<dbReference type="OrthoDB" id="7699172at2759"/>
<keyword evidence="2" id="KW-1185">Reference proteome</keyword>
<protein>
    <submittedName>
        <fullName evidence="1">Reverse transcriptase-9</fullName>
    </submittedName>
</protein>